<feature type="chain" id="PRO_5038523013" description="Dockerin domain-containing protein" evidence="1">
    <location>
        <begin position="25"/>
        <end position="294"/>
    </location>
</feature>
<organism evidence="3 4">
    <name type="scientific">Ruminococcus callidus ATCC 27760</name>
    <dbReference type="NCBI Taxonomy" id="411473"/>
    <lineage>
        <taxon>Bacteria</taxon>
        <taxon>Bacillati</taxon>
        <taxon>Bacillota</taxon>
        <taxon>Clostridia</taxon>
        <taxon>Eubacteriales</taxon>
        <taxon>Oscillospiraceae</taxon>
        <taxon>Ruminococcus</taxon>
    </lineage>
</organism>
<dbReference type="InterPro" id="IPR016134">
    <property type="entry name" value="Dockerin_dom"/>
</dbReference>
<dbReference type="PROSITE" id="PS51766">
    <property type="entry name" value="DOCKERIN"/>
    <property type="match status" value="1"/>
</dbReference>
<reference evidence="3 4" key="1">
    <citation type="submission" date="2013-07" db="EMBL/GenBank/DDBJ databases">
        <authorList>
            <person name="Weinstock G."/>
            <person name="Sodergren E."/>
            <person name="Wylie T."/>
            <person name="Fulton L."/>
            <person name="Fulton R."/>
            <person name="Fronick C."/>
            <person name="O'Laughlin M."/>
            <person name="Godfrey J."/>
            <person name="Miner T."/>
            <person name="Herter B."/>
            <person name="Appelbaum E."/>
            <person name="Cordes M."/>
            <person name="Lek S."/>
            <person name="Wollam A."/>
            <person name="Pepin K.H."/>
            <person name="Palsikar V.B."/>
            <person name="Mitreva M."/>
            <person name="Wilson R.K."/>
        </authorList>
    </citation>
    <scope>NUCLEOTIDE SEQUENCE [LARGE SCALE GENOMIC DNA]</scope>
    <source>
        <strain evidence="3 4">ATCC 27760</strain>
    </source>
</reference>
<dbReference type="CDD" id="cd14256">
    <property type="entry name" value="Dockerin_I"/>
    <property type="match status" value="1"/>
</dbReference>
<keyword evidence="1" id="KW-0732">Signal</keyword>
<evidence type="ECO:0000256" key="1">
    <source>
        <dbReference type="SAM" id="SignalP"/>
    </source>
</evidence>
<dbReference type="OrthoDB" id="1816435at2"/>
<accession>U2KF05</accession>
<keyword evidence="4" id="KW-1185">Reference proteome</keyword>
<evidence type="ECO:0000259" key="2">
    <source>
        <dbReference type="PROSITE" id="PS51766"/>
    </source>
</evidence>
<feature type="signal peptide" evidence="1">
    <location>
        <begin position="1"/>
        <end position="24"/>
    </location>
</feature>
<name>U2KF05_9FIRM</name>
<dbReference type="InterPro" id="IPR002105">
    <property type="entry name" value="Dockerin_1_rpt"/>
</dbReference>
<dbReference type="STRING" id="411473.RUMCAL_02795"/>
<dbReference type="SUPFAM" id="SSF63446">
    <property type="entry name" value="Type I dockerin domain"/>
    <property type="match status" value="1"/>
</dbReference>
<dbReference type="InterPro" id="IPR036439">
    <property type="entry name" value="Dockerin_dom_sf"/>
</dbReference>
<dbReference type="PROSITE" id="PS00018">
    <property type="entry name" value="EF_HAND_1"/>
    <property type="match status" value="1"/>
</dbReference>
<protein>
    <recommendedName>
        <fullName evidence="2">Dockerin domain-containing protein</fullName>
    </recommendedName>
</protein>
<dbReference type="Proteomes" id="UP000016662">
    <property type="component" value="Unassembled WGS sequence"/>
</dbReference>
<dbReference type="EMBL" id="AWVF01000352">
    <property type="protein sequence ID" value="ERJ90685.1"/>
    <property type="molecule type" value="Genomic_DNA"/>
</dbReference>
<gene>
    <name evidence="3" type="ORF">RUMCAL_02795</name>
</gene>
<dbReference type="Gene3D" id="1.10.1330.10">
    <property type="entry name" value="Dockerin domain"/>
    <property type="match status" value="1"/>
</dbReference>
<dbReference type="GO" id="GO:0004553">
    <property type="term" value="F:hydrolase activity, hydrolyzing O-glycosyl compounds"/>
    <property type="evidence" value="ECO:0007669"/>
    <property type="project" value="InterPro"/>
</dbReference>
<evidence type="ECO:0000313" key="4">
    <source>
        <dbReference type="Proteomes" id="UP000016662"/>
    </source>
</evidence>
<dbReference type="RefSeq" id="WP_021680981.1">
    <property type="nucleotide sequence ID" value="NZ_KI260324.1"/>
</dbReference>
<dbReference type="Pfam" id="PF00404">
    <property type="entry name" value="Dockerin_1"/>
    <property type="match status" value="1"/>
</dbReference>
<dbReference type="GO" id="GO:0000272">
    <property type="term" value="P:polysaccharide catabolic process"/>
    <property type="evidence" value="ECO:0007669"/>
    <property type="project" value="InterPro"/>
</dbReference>
<dbReference type="InterPro" id="IPR018247">
    <property type="entry name" value="EF_Hand_1_Ca_BS"/>
</dbReference>
<proteinExistence type="predicted"/>
<dbReference type="PATRIC" id="fig|411473.3.peg.2341"/>
<dbReference type="AlphaFoldDB" id="U2KF05"/>
<evidence type="ECO:0000313" key="3">
    <source>
        <dbReference type="EMBL" id="ERJ90685.1"/>
    </source>
</evidence>
<comment type="caution">
    <text evidence="3">The sequence shown here is derived from an EMBL/GenBank/DDBJ whole genome shotgun (WGS) entry which is preliminary data.</text>
</comment>
<feature type="domain" description="Dockerin" evidence="2">
    <location>
        <begin position="212"/>
        <end position="285"/>
    </location>
</feature>
<dbReference type="HOGENOM" id="CLU_946237_0_0_9"/>
<sequence>MLQKLFAGLTASVLCGTMLGTLWAASAEETDAPVKKTVECAKSVALTTDVPKPVPDSQITGRIVVEVQDYPVHVTVQKFTPEGTPTYYDMNLSPAEDADITAYVLLVDYCECPQNPAEFPHTYTSPSLTCIYNSVYHVSVSEPDTDGAIFEDDSVLIADPHMEASVSGNSTYTYAVSFPEQMTEPVSASEPTAEVTAEGNLQVSRDISLLYRPFVTGDTDGSGAIDTTDVFYLMYYVASKSAGVAVPENVKPAACDIDGNGLVDSTDAFYLMLYCAYAGIGKTTSFADLVAGKY</sequence>